<dbReference type="Gene3D" id="3.20.20.70">
    <property type="entry name" value="Aldolase class I"/>
    <property type="match status" value="1"/>
</dbReference>
<dbReference type="InterPro" id="IPR013785">
    <property type="entry name" value="Aldolase_TIM"/>
</dbReference>
<dbReference type="SUPFAM" id="SSF69318">
    <property type="entry name" value="Integrin alpha N-terminal domain"/>
    <property type="match status" value="1"/>
</dbReference>
<dbReference type="PANTHER" id="PTHR46580">
    <property type="entry name" value="SENSOR KINASE-RELATED"/>
    <property type="match status" value="1"/>
</dbReference>
<dbReference type="Pfam" id="PF13517">
    <property type="entry name" value="FG-GAP_3"/>
    <property type="match status" value="1"/>
</dbReference>
<feature type="signal peptide" evidence="2">
    <location>
        <begin position="1"/>
        <end position="24"/>
    </location>
</feature>
<dbReference type="Gene3D" id="2.130.10.130">
    <property type="entry name" value="Integrin alpha, N-terminal"/>
    <property type="match status" value="1"/>
</dbReference>
<accession>A0A0G0SFH3</accession>
<dbReference type="PANTHER" id="PTHR46580:SF4">
    <property type="entry name" value="ATP_GTP-BINDING PROTEIN"/>
    <property type="match status" value="1"/>
</dbReference>
<dbReference type="InterPro" id="IPR013517">
    <property type="entry name" value="FG-GAP"/>
</dbReference>
<gene>
    <name evidence="3" type="ORF">UT64_C0008G0015</name>
</gene>
<organism evidence="3 4">
    <name type="scientific">Candidatus Falkowbacteria bacterium GW2011_GWF2_39_8</name>
    <dbReference type="NCBI Taxonomy" id="1618642"/>
    <lineage>
        <taxon>Bacteria</taxon>
        <taxon>Candidatus Falkowiibacteriota</taxon>
    </lineage>
</organism>
<dbReference type="InterPro" id="IPR028994">
    <property type="entry name" value="Integrin_alpha_N"/>
</dbReference>
<keyword evidence="1 2" id="KW-0732">Signal</keyword>
<evidence type="ECO:0000256" key="1">
    <source>
        <dbReference type="ARBA" id="ARBA00022729"/>
    </source>
</evidence>
<evidence type="ECO:0000313" key="4">
    <source>
        <dbReference type="Proteomes" id="UP000034137"/>
    </source>
</evidence>
<feature type="chain" id="PRO_5002534396" evidence="2">
    <location>
        <begin position="25"/>
        <end position="668"/>
    </location>
</feature>
<protein>
    <submittedName>
        <fullName evidence="3">FG-GAP repeat protein</fullName>
    </submittedName>
</protein>
<evidence type="ECO:0000313" key="3">
    <source>
        <dbReference type="EMBL" id="KKR33460.1"/>
    </source>
</evidence>
<name>A0A0G0SFH3_9BACT</name>
<dbReference type="EMBL" id="LBXO01000008">
    <property type="protein sequence ID" value="KKR33460.1"/>
    <property type="molecule type" value="Genomic_DNA"/>
</dbReference>
<dbReference type="AlphaFoldDB" id="A0A0G0SFH3"/>
<dbReference type="Pfam" id="PF14885">
    <property type="entry name" value="GHL15"/>
    <property type="match status" value="1"/>
</dbReference>
<reference evidence="3 4" key="1">
    <citation type="journal article" date="2015" name="Nature">
        <title>rRNA introns, odd ribosomes, and small enigmatic genomes across a large radiation of phyla.</title>
        <authorList>
            <person name="Brown C.T."/>
            <person name="Hug L.A."/>
            <person name="Thomas B.C."/>
            <person name="Sharon I."/>
            <person name="Castelle C.J."/>
            <person name="Singh A."/>
            <person name="Wilkins M.J."/>
            <person name="Williams K.H."/>
            <person name="Banfield J.F."/>
        </authorList>
    </citation>
    <scope>NUCLEOTIDE SEQUENCE [LARGE SCALE GENOMIC DNA]</scope>
</reference>
<comment type="caution">
    <text evidence="3">The sequence shown here is derived from an EMBL/GenBank/DDBJ whole genome shotgun (WGS) entry which is preliminary data.</text>
</comment>
<sequence length="668" mass="75294">MQKIKTLAVLLSLSLMLTPQVVFADKDDYPKLANYYLKYFDQSDYEELYKWNLIITPAEMAYYNKPFFEQYHKKNKNGILLAYVYPAMINEYDINEQTGLHHHLYTGVENNDWWLRNERGEKLEIWPNLYAVNVTKKSWQDYNVKYVKGEMDKNVWDGIMYDTVDSSITHYSKSGGIDVDGDGSKDDPGLVNQLWQEGMAELFKKTRLSLGDKKIILINGNSLDIYQPYINGRMFETFPTPWEGNGSWSSSMNQYLIRLPAKNRPNNIYVINGNTNNTGAQYDFKKLRYGLSSTLQGDGYFSFDFGDKSHAQTWWYDEYDINLGQAESPSYNLLNKDNKIIKPGLWRRDYEMGTAIVNSTSQDQLYIFSKEEFEKIKGIQDKKINDGSKINWIKLAPNDGILLLKPYNQIKDTSFINGGFVRVFNGNGEKTRNGFFAYKDNFPGNTKILITDLYDNGDEEILTNGKGQISIWNKGKKKISFFPYGSNFKHDTNFALGDIDGDGSKEIITSVGTGGGPQIKIFNNFGKQLTPGFFAYDKNFRGGASIALGDLNGDGIKEIVAAPGKGGGPQIRVFNKDGKVLNSFFAYDKGYRGGITVAVGDLNGDGRNEIITAPGSGRGPQIKIFNSTGKLLGSFFAYDKTSQEGISVNAADINLDGKAEILVNSFLF</sequence>
<proteinExistence type="predicted"/>
<dbReference type="InterPro" id="IPR029455">
    <property type="entry name" value="GHL15"/>
</dbReference>
<dbReference type="Proteomes" id="UP000034137">
    <property type="component" value="Unassembled WGS sequence"/>
</dbReference>
<evidence type="ECO:0000256" key="2">
    <source>
        <dbReference type="SAM" id="SignalP"/>
    </source>
</evidence>